<accession>A0A8J9VTP9</accession>
<organism evidence="2 3">
    <name type="scientific">Brenthis ino</name>
    <name type="common">lesser marbled fritillary</name>
    <dbReference type="NCBI Taxonomy" id="405034"/>
    <lineage>
        <taxon>Eukaryota</taxon>
        <taxon>Metazoa</taxon>
        <taxon>Ecdysozoa</taxon>
        <taxon>Arthropoda</taxon>
        <taxon>Hexapoda</taxon>
        <taxon>Insecta</taxon>
        <taxon>Pterygota</taxon>
        <taxon>Neoptera</taxon>
        <taxon>Endopterygota</taxon>
        <taxon>Lepidoptera</taxon>
        <taxon>Glossata</taxon>
        <taxon>Ditrysia</taxon>
        <taxon>Papilionoidea</taxon>
        <taxon>Nymphalidae</taxon>
        <taxon>Heliconiinae</taxon>
        <taxon>Argynnini</taxon>
        <taxon>Brenthis</taxon>
    </lineage>
</organism>
<dbReference type="AlphaFoldDB" id="A0A8J9VTP9"/>
<name>A0A8J9VTP9_9NEOP</name>
<evidence type="ECO:0000313" key="2">
    <source>
        <dbReference type="EMBL" id="CAH0730318.1"/>
    </source>
</evidence>
<dbReference type="EMBL" id="OV170228">
    <property type="protein sequence ID" value="CAH0730318.1"/>
    <property type="molecule type" value="Genomic_DNA"/>
</dbReference>
<gene>
    <name evidence="2" type="ORF">BINO364_LOCUS15314</name>
</gene>
<keyword evidence="3" id="KW-1185">Reference proteome</keyword>
<evidence type="ECO:0000313" key="3">
    <source>
        <dbReference type="Proteomes" id="UP000838878"/>
    </source>
</evidence>
<dbReference type="Proteomes" id="UP000838878">
    <property type="component" value="Chromosome 8"/>
</dbReference>
<feature type="region of interest" description="Disordered" evidence="1">
    <location>
        <begin position="1"/>
        <end position="20"/>
    </location>
</feature>
<sequence length="197" mass="21652">MGGTNGPSQGQDRTRSSRKCCERTGLHLGVLPIRRQNNISSPPSHDTKPTNAYDRRTKRCPRGTGYKTPNFASANKCALNTPSNNRNIVDATSLSNTRKHVAITITTTIGKTRKAAPNESPLNSARRCASNESSLYGAHRCANNDSPPGSVLRYPAVTERNRHNASNSRREHNLQFRAARTGNHGYRLHLNQTSPPL</sequence>
<reference evidence="2" key="1">
    <citation type="submission" date="2021-12" db="EMBL/GenBank/DDBJ databases">
        <authorList>
            <person name="Martin H S."/>
        </authorList>
    </citation>
    <scope>NUCLEOTIDE SEQUENCE</scope>
</reference>
<feature type="region of interest" description="Disordered" evidence="1">
    <location>
        <begin position="32"/>
        <end position="67"/>
    </location>
</feature>
<feature type="compositionally biased region" description="Polar residues" evidence="1">
    <location>
        <begin position="35"/>
        <end position="44"/>
    </location>
</feature>
<feature type="compositionally biased region" description="Polar residues" evidence="1">
    <location>
        <begin position="1"/>
        <end position="11"/>
    </location>
</feature>
<proteinExistence type="predicted"/>
<feature type="non-terminal residue" evidence="2">
    <location>
        <position position="197"/>
    </location>
</feature>
<evidence type="ECO:0000256" key="1">
    <source>
        <dbReference type="SAM" id="MobiDB-lite"/>
    </source>
</evidence>
<protein>
    <submittedName>
        <fullName evidence="2">Uncharacterized protein</fullName>
    </submittedName>
</protein>